<reference evidence="1" key="1">
    <citation type="submission" date="2022-01" db="EMBL/GenBank/DDBJ databases">
        <title>Draft Genome Sequences of Seven Type Strains of the Genus Streptomyces.</title>
        <authorList>
            <person name="Aziz S."/>
            <person name="Coretto E."/>
            <person name="Chronakova A."/>
            <person name="Sproer C."/>
            <person name="Huber K."/>
            <person name="Nouioui I."/>
            <person name="Gross H."/>
        </authorList>
    </citation>
    <scope>NUCLEOTIDE SEQUENCE</scope>
    <source>
        <strain evidence="1">DSM 103493</strain>
    </source>
</reference>
<evidence type="ECO:0000313" key="2">
    <source>
        <dbReference type="Proteomes" id="UP001139384"/>
    </source>
</evidence>
<evidence type="ECO:0000313" key="1">
    <source>
        <dbReference type="EMBL" id="MCF1594481.1"/>
    </source>
</evidence>
<accession>A0A9X1PWT9</accession>
<keyword evidence="2" id="KW-1185">Reference proteome</keyword>
<dbReference type="AlphaFoldDB" id="A0A9X1PWT9"/>
<organism evidence="1 2">
    <name type="scientific">Streptomyces muensis</name>
    <dbReference type="NCBI Taxonomy" id="1077944"/>
    <lineage>
        <taxon>Bacteria</taxon>
        <taxon>Bacillati</taxon>
        <taxon>Actinomycetota</taxon>
        <taxon>Actinomycetes</taxon>
        <taxon>Kitasatosporales</taxon>
        <taxon>Streptomycetaceae</taxon>
        <taxon>Streptomyces</taxon>
    </lineage>
</organism>
<protein>
    <submittedName>
        <fullName evidence="1">Uncharacterized protein</fullName>
    </submittedName>
</protein>
<dbReference type="RefSeq" id="WP_234762732.1">
    <property type="nucleotide sequence ID" value="NZ_JAKEIP010000038.1"/>
</dbReference>
<gene>
    <name evidence="1" type="ORF">L0P92_13000</name>
</gene>
<name>A0A9X1PWT9_STRM4</name>
<proteinExistence type="predicted"/>
<sequence>MDTADRDAQRLPVALWSAAGRLRKLAYDLFLEHQPHLGWSEFAKYGATPGMQVLGVNLDLPDGRVMSCGLTVRMSPDAFSVEADIGVDAPEDEEAENGGYRYLLEIPEAFAGSLDEYLPLIENQVDQLIETAPRFLRELRVGAWQG</sequence>
<dbReference type="EMBL" id="JAKEIP010000038">
    <property type="protein sequence ID" value="MCF1594481.1"/>
    <property type="molecule type" value="Genomic_DNA"/>
</dbReference>
<comment type="caution">
    <text evidence="1">The sequence shown here is derived from an EMBL/GenBank/DDBJ whole genome shotgun (WGS) entry which is preliminary data.</text>
</comment>
<dbReference type="Proteomes" id="UP001139384">
    <property type="component" value="Unassembled WGS sequence"/>
</dbReference>